<name>A0A8E2JPZ5_9PEZI</name>
<evidence type="ECO:0000313" key="2">
    <source>
        <dbReference type="Proteomes" id="UP000250140"/>
    </source>
</evidence>
<dbReference type="OrthoDB" id="2588098at2759"/>
<dbReference type="Proteomes" id="UP000250140">
    <property type="component" value="Unassembled WGS sequence"/>
</dbReference>
<evidence type="ECO:0000313" key="1">
    <source>
        <dbReference type="EMBL" id="OCL04804.1"/>
    </source>
</evidence>
<proteinExistence type="predicted"/>
<dbReference type="EMBL" id="KV750430">
    <property type="protein sequence ID" value="OCL04804.1"/>
    <property type="molecule type" value="Genomic_DNA"/>
</dbReference>
<feature type="non-terminal residue" evidence="1">
    <location>
        <position position="1"/>
    </location>
</feature>
<protein>
    <submittedName>
        <fullName evidence="1">Uncharacterized protein</fullName>
    </submittedName>
</protein>
<sequence length="123" mass="13974">FPKTKKWVLRNFTTREFVRADAVALKPDFIAGPRIKGLGFGELVLSRICWSSQVDTSVSEEVTLHKGVWAGHRFDIVTTKKLQAESEDEGAGKWLDVSDEVTKEMEAVWKSECGEEWVREICD</sequence>
<accession>A0A8E2JPZ5</accession>
<organism evidence="1 2">
    <name type="scientific">Glonium stellatum</name>
    <dbReference type="NCBI Taxonomy" id="574774"/>
    <lineage>
        <taxon>Eukaryota</taxon>
        <taxon>Fungi</taxon>
        <taxon>Dikarya</taxon>
        <taxon>Ascomycota</taxon>
        <taxon>Pezizomycotina</taxon>
        <taxon>Dothideomycetes</taxon>
        <taxon>Pleosporomycetidae</taxon>
        <taxon>Gloniales</taxon>
        <taxon>Gloniaceae</taxon>
        <taxon>Glonium</taxon>
    </lineage>
</organism>
<keyword evidence="2" id="KW-1185">Reference proteome</keyword>
<reference evidence="1 2" key="1">
    <citation type="journal article" date="2016" name="Nat. Commun.">
        <title>Ectomycorrhizal ecology is imprinted in the genome of the dominant symbiotic fungus Cenococcum geophilum.</title>
        <authorList>
            <consortium name="DOE Joint Genome Institute"/>
            <person name="Peter M."/>
            <person name="Kohler A."/>
            <person name="Ohm R.A."/>
            <person name="Kuo A."/>
            <person name="Krutzmann J."/>
            <person name="Morin E."/>
            <person name="Arend M."/>
            <person name="Barry K.W."/>
            <person name="Binder M."/>
            <person name="Choi C."/>
            <person name="Clum A."/>
            <person name="Copeland A."/>
            <person name="Grisel N."/>
            <person name="Haridas S."/>
            <person name="Kipfer T."/>
            <person name="LaButti K."/>
            <person name="Lindquist E."/>
            <person name="Lipzen A."/>
            <person name="Maire R."/>
            <person name="Meier B."/>
            <person name="Mihaltcheva S."/>
            <person name="Molinier V."/>
            <person name="Murat C."/>
            <person name="Poggeler S."/>
            <person name="Quandt C.A."/>
            <person name="Sperisen C."/>
            <person name="Tritt A."/>
            <person name="Tisserant E."/>
            <person name="Crous P.W."/>
            <person name="Henrissat B."/>
            <person name="Nehls U."/>
            <person name="Egli S."/>
            <person name="Spatafora J.W."/>
            <person name="Grigoriev I.V."/>
            <person name="Martin F.M."/>
        </authorList>
    </citation>
    <scope>NUCLEOTIDE SEQUENCE [LARGE SCALE GENOMIC DNA]</scope>
    <source>
        <strain evidence="1 2">CBS 207.34</strain>
    </source>
</reference>
<dbReference type="AlphaFoldDB" id="A0A8E2JPZ5"/>
<gene>
    <name evidence="1" type="ORF">AOQ84DRAFT_300129</name>
</gene>